<keyword evidence="3" id="KW-1185">Reference proteome</keyword>
<dbReference type="OrthoDB" id="4462966at2759"/>
<evidence type="ECO:0000313" key="3">
    <source>
        <dbReference type="Proteomes" id="UP000326198"/>
    </source>
</evidence>
<sequence length="60" mass="6760">MIATIWRIVSAALKFIWLVLLRPLVIVVATGAIVSIYRTALPLWKDVPAVFYELVMSFIA</sequence>
<accession>A0A5N7BCU9</accession>
<protein>
    <submittedName>
        <fullName evidence="2">Uncharacterized protein</fullName>
    </submittedName>
</protein>
<reference evidence="2 3" key="1">
    <citation type="submission" date="2019-04" db="EMBL/GenBank/DDBJ databases">
        <title>Friends and foes A comparative genomics studyof 23 Aspergillus species from section Flavi.</title>
        <authorList>
            <consortium name="DOE Joint Genome Institute"/>
            <person name="Kjaerbolling I."/>
            <person name="Vesth T."/>
            <person name="Frisvad J.C."/>
            <person name="Nybo J.L."/>
            <person name="Theobald S."/>
            <person name="Kildgaard S."/>
            <person name="Isbrandt T."/>
            <person name="Kuo A."/>
            <person name="Sato A."/>
            <person name="Lyhne E.K."/>
            <person name="Kogle M.E."/>
            <person name="Wiebenga A."/>
            <person name="Kun R.S."/>
            <person name="Lubbers R.J."/>
            <person name="Makela M.R."/>
            <person name="Barry K."/>
            <person name="Chovatia M."/>
            <person name="Clum A."/>
            <person name="Daum C."/>
            <person name="Haridas S."/>
            <person name="He G."/>
            <person name="LaButti K."/>
            <person name="Lipzen A."/>
            <person name="Mondo S."/>
            <person name="Riley R."/>
            <person name="Salamov A."/>
            <person name="Simmons B.A."/>
            <person name="Magnuson J.K."/>
            <person name="Henrissat B."/>
            <person name="Mortensen U.H."/>
            <person name="Larsen T.O."/>
            <person name="Devries R.P."/>
            <person name="Grigoriev I.V."/>
            <person name="Machida M."/>
            <person name="Baker S.E."/>
            <person name="Andersen M.R."/>
        </authorList>
    </citation>
    <scope>NUCLEOTIDE SEQUENCE [LARGE SCALE GENOMIC DNA]</scope>
    <source>
        <strain evidence="2 3">IBT 29228</strain>
    </source>
</reference>
<dbReference type="EMBL" id="ML736192">
    <property type="protein sequence ID" value="KAE8379594.1"/>
    <property type="molecule type" value="Genomic_DNA"/>
</dbReference>
<proteinExistence type="predicted"/>
<feature type="transmembrane region" description="Helical" evidence="1">
    <location>
        <begin position="12"/>
        <end position="37"/>
    </location>
</feature>
<dbReference type="Proteomes" id="UP000326198">
    <property type="component" value="Unassembled WGS sequence"/>
</dbReference>
<evidence type="ECO:0000313" key="2">
    <source>
        <dbReference type="EMBL" id="KAE8379594.1"/>
    </source>
</evidence>
<organism evidence="2 3">
    <name type="scientific">Aspergillus bertholletiae</name>
    <dbReference type="NCBI Taxonomy" id="1226010"/>
    <lineage>
        <taxon>Eukaryota</taxon>
        <taxon>Fungi</taxon>
        <taxon>Dikarya</taxon>
        <taxon>Ascomycota</taxon>
        <taxon>Pezizomycotina</taxon>
        <taxon>Eurotiomycetes</taxon>
        <taxon>Eurotiomycetidae</taxon>
        <taxon>Eurotiales</taxon>
        <taxon>Aspergillaceae</taxon>
        <taxon>Aspergillus</taxon>
        <taxon>Aspergillus subgen. Circumdati</taxon>
    </lineage>
</organism>
<dbReference type="AlphaFoldDB" id="A0A5N7BCU9"/>
<evidence type="ECO:0000256" key="1">
    <source>
        <dbReference type="SAM" id="Phobius"/>
    </source>
</evidence>
<gene>
    <name evidence="2" type="ORF">BDV26DRAFT_259121</name>
</gene>
<keyword evidence="1" id="KW-1133">Transmembrane helix</keyword>
<keyword evidence="1" id="KW-0472">Membrane</keyword>
<name>A0A5N7BCU9_9EURO</name>
<keyword evidence="1" id="KW-0812">Transmembrane</keyword>